<dbReference type="STRING" id="1464122.SAMN05421737_107120"/>
<organism evidence="1 2">
    <name type="scientific">Shouchella lonarensis</name>
    <dbReference type="NCBI Taxonomy" id="1464122"/>
    <lineage>
        <taxon>Bacteria</taxon>
        <taxon>Bacillati</taxon>
        <taxon>Bacillota</taxon>
        <taxon>Bacilli</taxon>
        <taxon>Bacillales</taxon>
        <taxon>Bacillaceae</taxon>
        <taxon>Shouchella</taxon>
    </lineage>
</organism>
<dbReference type="Gene3D" id="3.30.1330.30">
    <property type="match status" value="1"/>
</dbReference>
<sequence length="135" mass="15485">MPKDVNDILEQALAGCLETKPSERRLFLTTILERVYLALTTSQVQSTHVYPEVERLMKQKNNVHLYINGETSYRFYTRYIKLAAANRVPYTIVNPNDPTPFGLVLASNYSPVHVNHPYIVDSLHEQDIVAHDKKS</sequence>
<accession>A0A1G6KRD5</accession>
<dbReference type="Pfam" id="PF07997">
    <property type="entry name" value="DUF1694"/>
    <property type="match status" value="1"/>
</dbReference>
<proteinExistence type="predicted"/>
<name>A0A1G6KRD5_9BACI</name>
<dbReference type="AlphaFoldDB" id="A0A1G6KRD5"/>
<dbReference type="Proteomes" id="UP000242662">
    <property type="component" value="Unassembled WGS sequence"/>
</dbReference>
<dbReference type="OrthoDB" id="95278at2"/>
<dbReference type="SUPFAM" id="SSF160515">
    <property type="entry name" value="YueI-like"/>
    <property type="match status" value="1"/>
</dbReference>
<dbReference type="InterPro" id="IPR029064">
    <property type="entry name" value="Ribosomal_eL30-like_sf"/>
</dbReference>
<keyword evidence="2" id="KW-1185">Reference proteome</keyword>
<dbReference type="RefSeq" id="WP_090775931.1">
    <property type="nucleotide sequence ID" value="NZ_FMYM01000007.1"/>
</dbReference>
<evidence type="ECO:0000313" key="2">
    <source>
        <dbReference type="Proteomes" id="UP000242662"/>
    </source>
</evidence>
<protein>
    <submittedName>
        <fullName evidence="1">Uncharacterized protein YueI</fullName>
    </submittedName>
</protein>
<dbReference type="InterPro" id="IPR012543">
    <property type="entry name" value="DUF1694"/>
</dbReference>
<evidence type="ECO:0000313" key="1">
    <source>
        <dbReference type="EMBL" id="SDC33398.1"/>
    </source>
</evidence>
<gene>
    <name evidence="1" type="ORF">SAMN05421737_107120</name>
</gene>
<reference evidence="2" key="1">
    <citation type="submission" date="2016-09" db="EMBL/GenBank/DDBJ databases">
        <authorList>
            <person name="Varghese N."/>
            <person name="Submissions S."/>
        </authorList>
    </citation>
    <scope>NUCLEOTIDE SEQUENCE [LARGE SCALE GENOMIC DNA]</scope>
    <source>
        <strain evidence="2">25nlg</strain>
    </source>
</reference>
<dbReference type="EMBL" id="FMYM01000007">
    <property type="protein sequence ID" value="SDC33398.1"/>
    <property type="molecule type" value="Genomic_DNA"/>
</dbReference>